<proteinExistence type="predicted"/>
<evidence type="ECO:0000313" key="3">
    <source>
        <dbReference type="Proteomes" id="UP000663848"/>
    </source>
</evidence>
<name>A0A822EI77_9BILA</name>
<dbReference type="GO" id="GO:0010468">
    <property type="term" value="P:regulation of gene expression"/>
    <property type="evidence" value="ECO:0007669"/>
    <property type="project" value="TreeGrafter"/>
</dbReference>
<dbReference type="PANTHER" id="PTHR10694:SF129">
    <property type="entry name" value="LYSINE-SPECIFIC DEMETHYLASE 4B-RELATED"/>
    <property type="match status" value="1"/>
</dbReference>
<comment type="caution">
    <text evidence="2">The sequence shown here is derived from an EMBL/GenBank/DDBJ whole genome shotgun (WGS) entry which is preliminary data.</text>
</comment>
<feature type="non-terminal residue" evidence="2">
    <location>
        <position position="80"/>
    </location>
</feature>
<feature type="non-terminal residue" evidence="2">
    <location>
        <position position="1"/>
    </location>
</feature>
<dbReference type="GO" id="GO:0051864">
    <property type="term" value="F:histone H3K36 demethylase activity"/>
    <property type="evidence" value="ECO:0007669"/>
    <property type="project" value="TreeGrafter"/>
</dbReference>
<protein>
    <recommendedName>
        <fullName evidence="1">JmjC domain-containing protein</fullName>
    </recommendedName>
</protein>
<gene>
    <name evidence="2" type="ORF">QYT958_LOCUS44928</name>
</gene>
<organism evidence="2 3">
    <name type="scientific">Rotaria socialis</name>
    <dbReference type="NCBI Taxonomy" id="392032"/>
    <lineage>
        <taxon>Eukaryota</taxon>
        <taxon>Metazoa</taxon>
        <taxon>Spiralia</taxon>
        <taxon>Gnathifera</taxon>
        <taxon>Rotifera</taxon>
        <taxon>Eurotatoria</taxon>
        <taxon>Bdelloidea</taxon>
        <taxon>Philodinida</taxon>
        <taxon>Philodinidae</taxon>
        <taxon>Rotaria</taxon>
    </lineage>
</organism>
<dbReference type="AlphaFoldDB" id="A0A822EI77"/>
<evidence type="ECO:0000313" key="2">
    <source>
        <dbReference type="EMBL" id="CAF5102678.1"/>
    </source>
</evidence>
<dbReference type="GO" id="GO:0032454">
    <property type="term" value="F:histone H3K9 demethylase activity"/>
    <property type="evidence" value="ECO:0007669"/>
    <property type="project" value="TreeGrafter"/>
</dbReference>
<accession>A0A822EI77</accession>
<dbReference type="PANTHER" id="PTHR10694">
    <property type="entry name" value="LYSINE-SPECIFIC DEMETHYLASE"/>
    <property type="match status" value="1"/>
</dbReference>
<dbReference type="Pfam" id="PF02373">
    <property type="entry name" value="JmjC"/>
    <property type="match status" value="1"/>
</dbReference>
<dbReference type="GO" id="GO:0000785">
    <property type="term" value="C:chromatin"/>
    <property type="evidence" value="ECO:0007669"/>
    <property type="project" value="TreeGrafter"/>
</dbReference>
<feature type="domain" description="JmjC" evidence="1">
    <location>
        <begin position="1"/>
        <end position="47"/>
    </location>
</feature>
<reference evidence="2" key="1">
    <citation type="submission" date="2021-02" db="EMBL/GenBank/DDBJ databases">
        <authorList>
            <person name="Nowell W R."/>
        </authorList>
    </citation>
    <scope>NUCLEOTIDE SEQUENCE</scope>
</reference>
<dbReference type="PROSITE" id="PS51184">
    <property type="entry name" value="JMJC"/>
    <property type="match status" value="1"/>
</dbReference>
<dbReference type="EMBL" id="CAJOBR010072064">
    <property type="protein sequence ID" value="CAF5102678.1"/>
    <property type="molecule type" value="Genomic_DNA"/>
</dbReference>
<dbReference type="GO" id="GO:0005634">
    <property type="term" value="C:nucleus"/>
    <property type="evidence" value="ECO:0007669"/>
    <property type="project" value="TreeGrafter"/>
</dbReference>
<dbReference type="SUPFAM" id="SSF51197">
    <property type="entry name" value="Clavaminate synthase-like"/>
    <property type="match status" value="1"/>
</dbReference>
<dbReference type="InterPro" id="IPR003347">
    <property type="entry name" value="JmjC_dom"/>
</dbReference>
<dbReference type="Proteomes" id="UP000663848">
    <property type="component" value="Unassembled WGS sequence"/>
</dbReference>
<sequence>QYENEFIITFPYAYHAGFNYGFNCAESTNFASERWIEYGKHSVQCACRHDMVKIGMDRFVRKYQPELYDDWSCGTNVTSH</sequence>
<evidence type="ECO:0000259" key="1">
    <source>
        <dbReference type="PROSITE" id="PS51184"/>
    </source>
</evidence>
<dbReference type="Gene3D" id="2.60.120.650">
    <property type="entry name" value="Cupin"/>
    <property type="match status" value="1"/>
</dbReference>